<dbReference type="Pfam" id="PF13472">
    <property type="entry name" value="Lipase_GDSL_2"/>
    <property type="match status" value="1"/>
</dbReference>
<dbReference type="AlphaFoldDB" id="A0AAE3ZDJ6"/>
<feature type="domain" description="SGNH hydrolase-type esterase" evidence="1">
    <location>
        <begin position="25"/>
        <end position="198"/>
    </location>
</feature>
<evidence type="ECO:0000313" key="2">
    <source>
        <dbReference type="EMBL" id="MDR7301579.1"/>
    </source>
</evidence>
<dbReference type="PANTHER" id="PTHR43784:SF2">
    <property type="entry name" value="GDSL-LIKE LIPASE_ACYLHYDROLASE, PUTATIVE (AFU_ORTHOLOGUE AFUA_2G00820)-RELATED"/>
    <property type="match status" value="1"/>
</dbReference>
<comment type="caution">
    <text evidence="2">The sequence shown here is derived from an EMBL/GenBank/DDBJ whole genome shotgun (WGS) entry which is preliminary data.</text>
</comment>
<dbReference type="PANTHER" id="PTHR43784">
    <property type="entry name" value="GDSL-LIKE LIPASE/ACYLHYDROLASE, PUTATIVE (AFU_ORTHOLOGUE AFUA_2G00820)-RELATED"/>
    <property type="match status" value="1"/>
</dbReference>
<dbReference type="EMBL" id="JAVDXW010000001">
    <property type="protein sequence ID" value="MDR7301579.1"/>
    <property type="molecule type" value="Genomic_DNA"/>
</dbReference>
<keyword evidence="3" id="KW-1185">Reference proteome</keyword>
<sequence length="269" mass="29945">MSRGREQVHHSGGSVTADFGGSYVALGDSFTEGLDDPAADNAGYRGWADRLAEILATSNPELRYANLAIRGKLLHQVIEHQVPAAVALRPSLVSLAAGGNDILRPGNDPDELAERFEGAVAELRAHGIQVMIGTGFDTRRAPVMRHVRGKVGAYNSHLWAIAERHGCRVVDLWSMRVLQDPRAWSTDRLHLSPEGHRRVALRAAEALGIDVDDDWRRSWPPQSPRSWRVQRAEDLRWAREHLAPWIGRRLRGRSSGDGRGPKRPELQRL</sequence>
<organism evidence="2 3">
    <name type="scientific">Haloactinomyces albus</name>
    <dbReference type="NCBI Taxonomy" id="1352928"/>
    <lineage>
        <taxon>Bacteria</taxon>
        <taxon>Bacillati</taxon>
        <taxon>Actinomycetota</taxon>
        <taxon>Actinomycetes</taxon>
        <taxon>Actinopolysporales</taxon>
        <taxon>Actinopolysporaceae</taxon>
        <taxon>Haloactinomyces</taxon>
    </lineage>
</organism>
<dbReference type="CDD" id="cd01832">
    <property type="entry name" value="SGNH_hydrolase_like_1"/>
    <property type="match status" value="1"/>
</dbReference>
<dbReference type="SUPFAM" id="SSF52266">
    <property type="entry name" value="SGNH hydrolase"/>
    <property type="match status" value="1"/>
</dbReference>
<evidence type="ECO:0000259" key="1">
    <source>
        <dbReference type="Pfam" id="PF13472"/>
    </source>
</evidence>
<dbReference type="InterPro" id="IPR053140">
    <property type="entry name" value="GDSL_Rv0518-like"/>
</dbReference>
<dbReference type="InterPro" id="IPR036514">
    <property type="entry name" value="SGNH_hydro_sf"/>
</dbReference>
<name>A0AAE3ZDJ6_9ACTN</name>
<evidence type="ECO:0000313" key="3">
    <source>
        <dbReference type="Proteomes" id="UP001180845"/>
    </source>
</evidence>
<dbReference type="Proteomes" id="UP001180845">
    <property type="component" value="Unassembled WGS sequence"/>
</dbReference>
<dbReference type="InterPro" id="IPR013830">
    <property type="entry name" value="SGNH_hydro"/>
</dbReference>
<accession>A0AAE3ZDJ6</accession>
<proteinExistence type="predicted"/>
<reference evidence="2" key="1">
    <citation type="submission" date="2023-07" db="EMBL/GenBank/DDBJ databases">
        <title>Sequencing the genomes of 1000 actinobacteria strains.</title>
        <authorList>
            <person name="Klenk H.-P."/>
        </authorList>
    </citation>
    <scope>NUCLEOTIDE SEQUENCE</scope>
    <source>
        <strain evidence="2">DSM 45977</strain>
    </source>
</reference>
<protein>
    <submittedName>
        <fullName evidence="2">Lysophospholipase L1-like esterase</fullName>
    </submittedName>
</protein>
<gene>
    <name evidence="2" type="ORF">JOF55_001760</name>
</gene>
<dbReference type="Gene3D" id="3.40.50.1110">
    <property type="entry name" value="SGNH hydrolase"/>
    <property type="match status" value="1"/>
</dbReference>
<dbReference type="RefSeq" id="WP_310272317.1">
    <property type="nucleotide sequence ID" value="NZ_JAVDXW010000001.1"/>
</dbReference>